<sequence length="218" mass="22431">MVFTALGLSASALGGVFGGVVVGDGGGGGGSSASALSALASLVGVLMGLQLLELIRVPLPSLDFGLRRIALAFDGGGTGRRRGRGGVGGGGGSLFEENGGLVLGTMTTMTTAEEEDDGEGYDATRALLVRTFLLGGTSALVASPCWASFASPHRHRRHHRRSSSSRHKRDAPCMRRALEDDRLAGGVEEPLVHRRPAGWAGKWRIGGGGARLSRAGSW</sequence>
<evidence type="ECO:0000256" key="1">
    <source>
        <dbReference type="SAM" id="MobiDB-lite"/>
    </source>
</evidence>
<comment type="caution">
    <text evidence="2">The sequence shown here is derived from an EMBL/GenBank/DDBJ whole genome shotgun (WGS) entry which is preliminary data.</text>
</comment>
<dbReference type="Proteomes" id="UP001530315">
    <property type="component" value="Unassembled WGS sequence"/>
</dbReference>
<name>A0ABD3N0J1_9STRA</name>
<dbReference type="EMBL" id="JALLAZ020001732">
    <property type="protein sequence ID" value="KAL3766245.1"/>
    <property type="molecule type" value="Genomic_DNA"/>
</dbReference>
<evidence type="ECO:0000313" key="2">
    <source>
        <dbReference type="EMBL" id="KAL3766245.1"/>
    </source>
</evidence>
<accession>A0ABD3N0J1</accession>
<dbReference type="AlphaFoldDB" id="A0ABD3N0J1"/>
<feature type="compositionally biased region" description="Basic residues" evidence="1">
    <location>
        <begin position="152"/>
        <end position="169"/>
    </location>
</feature>
<gene>
    <name evidence="2" type="ORF">ACHAW5_008191</name>
</gene>
<keyword evidence="3" id="KW-1185">Reference proteome</keyword>
<evidence type="ECO:0000313" key="3">
    <source>
        <dbReference type="Proteomes" id="UP001530315"/>
    </source>
</evidence>
<evidence type="ECO:0008006" key="4">
    <source>
        <dbReference type="Google" id="ProtNLM"/>
    </source>
</evidence>
<reference evidence="2 3" key="1">
    <citation type="submission" date="2024-10" db="EMBL/GenBank/DDBJ databases">
        <title>Updated reference genomes for cyclostephanoid diatoms.</title>
        <authorList>
            <person name="Roberts W.R."/>
            <person name="Alverson A.J."/>
        </authorList>
    </citation>
    <scope>NUCLEOTIDE SEQUENCE [LARGE SCALE GENOMIC DNA]</scope>
    <source>
        <strain evidence="2 3">AJA276-08</strain>
    </source>
</reference>
<protein>
    <recommendedName>
        <fullName evidence="4">Solute carrier family 40 protein</fullName>
    </recommendedName>
</protein>
<organism evidence="2 3">
    <name type="scientific">Stephanodiscus triporus</name>
    <dbReference type="NCBI Taxonomy" id="2934178"/>
    <lineage>
        <taxon>Eukaryota</taxon>
        <taxon>Sar</taxon>
        <taxon>Stramenopiles</taxon>
        <taxon>Ochrophyta</taxon>
        <taxon>Bacillariophyta</taxon>
        <taxon>Coscinodiscophyceae</taxon>
        <taxon>Thalassiosirophycidae</taxon>
        <taxon>Stephanodiscales</taxon>
        <taxon>Stephanodiscaceae</taxon>
        <taxon>Stephanodiscus</taxon>
    </lineage>
</organism>
<proteinExistence type="predicted"/>
<feature type="region of interest" description="Disordered" evidence="1">
    <location>
        <begin position="152"/>
        <end position="173"/>
    </location>
</feature>